<accession>A0A834SWR9</accession>
<sequence length="351" mass="40017">MVNTRMEGRVETVEKEMETLKVDMIQMKEMMLMMKDTLERVEKKVDKGGYHEHSEGSGAQGEGDNEKDSEEVNDKAKGSGETNDGDGSKHGKLELPIFDGDEGIGWLFKVEHYFTLNKLSDDEKLEASKRELLRRFHQAQRGNGYEMLMALKQEESIAEFREKFDLLFAPLKNALEEMLIGAYQNGLKEEIRAELRMVKAQTLLEVVDLAHQIEERNMVLAKIKEEQDKASKAFKFFQSTSTKWTPSRPNVPTLPSPSTHSAKMQGKYRKLTDEELARKRRLGECFTCDEKWGPTHKCKNKHLHVLILSGPIEEAEIVEWGIGEEEIQEEEDLTGSFMSLSMNSIVIITGG</sequence>
<keyword evidence="1" id="KW-0175">Coiled coil</keyword>
<proteinExistence type="predicted"/>
<dbReference type="Proteomes" id="UP000634136">
    <property type="component" value="Unassembled WGS sequence"/>
</dbReference>
<feature type="coiled-coil region" evidence="1">
    <location>
        <begin position="3"/>
        <end position="30"/>
    </location>
</feature>
<feature type="compositionally biased region" description="Basic and acidic residues" evidence="2">
    <location>
        <begin position="64"/>
        <end position="78"/>
    </location>
</feature>
<feature type="compositionally biased region" description="Basic and acidic residues" evidence="2">
    <location>
        <begin position="43"/>
        <end position="55"/>
    </location>
</feature>
<evidence type="ECO:0000256" key="2">
    <source>
        <dbReference type="SAM" id="MobiDB-lite"/>
    </source>
</evidence>
<dbReference type="OrthoDB" id="1751726at2759"/>
<dbReference type="EMBL" id="JAAIUW010000010">
    <property type="protein sequence ID" value="KAF7811943.1"/>
    <property type="molecule type" value="Genomic_DNA"/>
</dbReference>
<keyword evidence="4" id="KW-1185">Reference proteome</keyword>
<feature type="region of interest" description="Disordered" evidence="2">
    <location>
        <begin position="244"/>
        <end position="268"/>
    </location>
</feature>
<evidence type="ECO:0000256" key="1">
    <source>
        <dbReference type="SAM" id="Coils"/>
    </source>
</evidence>
<evidence type="ECO:0000313" key="4">
    <source>
        <dbReference type="Proteomes" id="UP000634136"/>
    </source>
</evidence>
<reference evidence="3" key="1">
    <citation type="submission" date="2020-09" db="EMBL/GenBank/DDBJ databases">
        <title>Genome-Enabled Discovery of Anthraquinone Biosynthesis in Senna tora.</title>
        <authorList>
            <person name="Kang S.-H."/>
            <person name="Pandey R.P."/>
            <person name="Lee C.-M."/>
            <person name="Sim J.-S."/>
            <person name="Jeong J.-T."/>
            <person name="Choi B.-S."/>
            <person name="Jung M."/>
            <person name="Ginzburg D."/>
            <person name="Zhao K."/>
            <person name="Won S.Y."/>
            <person name="Oh T.-J."/>
            <person name="Yu Y."/>
            <person name="Kim N.-H."/>
            <person name="Lee O.R."/>
            <person name="Lee T.-H."/>
            <person name="Bashyal P."/>
            <person name="Kim T.-S."/>
            <person name="Lee W.-H."/>
            <person name="Kawkins C."/>
            <person name="Kim C.-K."/>
            <person name="Kim J.S."/>
            <person name="Ahn B.O."/>
            <person name="Rhee S.Y."/>
            <person name="Sohng J.K."/>
        </authorList>
    </citation>
    <scope>NUCLEOTIDE SEQUENCE</scope>
    <source>
        <tissue evidence="3">Leaf</tissue>
    </source>
</reference>
<dbReference type="AlphaFoldDB" id="A0A834SWR9"/>
<comment type="caution">
    <text evidence="3">The sequence shown here is derived from an EMBL/GenBank/DDBJ whole genome shotgun (WGS) entry which is preliminary data.</text>
</comment>
<protein>
    <submittedName>
        <fullName evidence="3">Retrotransposable element Tf2</fullName>
    </submittedName>
</protein>
<gene>
    <name evidence="3" type="ORF">G2W53_032919</name>
</gene>
<organism evidence="3 4">
    <name type="scientific">Senna tora</name>
    <dbReference type="NCBI Taxonomy" id="362788"/>
    <lineage>
        <taxon>Eukaryota</taxon>
        <taxon>Viridiplantae</taxon>
        <taxon>Streptophyta</taxon>
        <taxon>Embryophyta</taxon>
        <taxon>Tracheophyta</taxon>
        <taxon>Spermatophyta</taxon>
        <taxon>Magnoliopsida</taxon>
        <taxon>eudicotyledons</taxon>
        <taxon>Gunneridae</taxon>
        <taxon>Pentapetalae</taxon>
        <taxon>rosids</taxon>
        <taxon>fabids</taxon>
        <taxon>Fabales</taxon>
        <taxon>Fabaceae</taxon>
        <taxon>Caesalpinioideae</taxon>
        <taxon>Cassia clade</taxon>
        <taxon>Senna</taxon>
    </lineage>
</organism>
<feature type="region of interest" description="Disordered" evidence="2">
    <location>
        <begin position="43"/>
        <end position="90"/>
    </location>
</feature>
<name>A0A834SWR9_9FABA</name>
<evidence type="ECO:0000313" key="3">
    <source>
        <dbReference type="EMBL" id="KAF7811943.1"/>
    </source>
</evidence>